<feature type="non-terminal residue" evidence="1">
    <location>
        <position position="1"/>
    </location>
</feature>
<sequence>ADCPKGLICCSFEEPDDELDRRLSALKPTDGKHPDNDQLTPSLVPVIENETELFYPEPILDPIPDDESSEILKV</sequence>
<proteinExistence type="predicted"/>
<accession>A0A8J2LKI4</accession>
<name>A0A8J2LKI4_9HEXA</name>
<reference evidence="1" key="1">
    <citation type="submission" date="2021-06" db="EMBL/GenBank/DDBJ databases">
        <authorList>
            <person name="Hodson N. C."/>
            <person name="Mongue J. A."/>
            <person name="Jaron S. K."/>
        </authorList>
    </citation>
    <scope>NUCLEOTIDE SEQUENCE</scope>
</reference>
<dbReference type="EMBL" id="CAJVCH010534107">
    <property type="protein sequence ID" value="CAG7824809.1"/>
    <property type="molecule type" value="Genomic_DNA"/>
</dbReference>
<evidence type="ECO:0000313" key="2">
    <source>
        <dbReference type="Proteomes" id="UP000708208"/>
    </source>
</evidence>
<dbReference type="Proteomes" id="UP000708208">
    <property type="component" value="Unassembled WGS sequence"/>
</dbReference>
<protein>
    <submittedName>
        <fullName evidence="1">Uncharacterized protein</fullName>
    </submittedName>
</protein>
<evidence type="ECO:0000313" key="1">
    <source>
        <dbReference type="EMBL" id="CAG7824809.1"/>
    </source>
</evidence>
<dbReference type="AlphaFoldDB" id="A0A8J2LKI4"/>
<comment type="caution">
    <text evidence="1">The sequence shown here is derived from an EMBL/GenBank/DDBJ whole genome shotgun (WGS) entry which is preliminary data.</text>
</comment>
<organism evidence="1 2">
    <name type="scientific">Allacma fusca</name>
    <dbReference type="NCBI Taxonomy" id="39272"/>
    <lineage>
        <taxon>Eukaryota</taxon>
        <taxon>Metazoa</taxon>
        <taxon>Ecdysozoa</taxon>
        <taxon>Arthropoda</taxon>
        <taxon>Hexapoda</taxon>
        <taxon>Collembola</taxon>
        <taxon>Symphypleona</taxon>
        <taxon>Sminthuridae</taxon>
        <taxon>Allacma</taxon>
    </lineage>
</organism>
<gene>
    <name evidence="1" type="ORF">AFUS01_LOCUS34950</name>
</gene>
<keyword evidence="2" id="KW-1185">Reference proteome</keyword>